<sequence>KSREAETAATNALPGSSRRADVDPEQRHGHGDEPRPDEHDGRHPAAPAQEALGERVEMAQHPEAEEGAAQQLAPLRELAVERARRRHGHGHRVHHHDRHGRHHQEAPPHLVQLRERVLLTVVAGAGLGRQSEGDVHAGDHLEQTLQHGSRVRAGPADHPELLVAPPLVQRDPRPLDLQHRQQAEREGDDEQERQEGDVERLHNELAGEEGDGRQHAVDEEEDGGERATRWRSFIRGDANRALFREKKISTDPVAHRSTWCRRSVRLMGAVPRNASRRVTQYTERHPRLCIRYPVTTSSVTDP</sequence>
<reference evidence="2 3" key="1">
    <citation type="submission" date="2024-02" db="EMBL/GenBank/DDBJ databases">
        <title>High-quality chromosome-scale genome assembly of Pensacola bahiagrass (Paspalum notatum Flugge var. saurae).</title>
        <authorList>
            <person name="Vega J.M."/>
            <person name="Podio M."/>
            <person name="Orjuela J."/>
            <person name="Siena L.A."/>
            <person name="Pessino S.C."/>
            <person name="Combes M.C."/>
            <person name="Mariac C."/>
            <person name="Albertini E."/>
            <person name="Pupilli F."/>
            <person name="Ortiz J.P.A."/>
            <person name="Leblanc O."/>
        </authorList>
    </citation>
    <scope>NUCLEOTIDE SEQUENCE [LARGE SCALE GENOMIC DNA]</scope>
    <source>
        <strain evidence="2">R1</strain>
        <tissue evidence="2">Leaf</tissue>
    </source>
</reference>
<feature type="non-terminal residue" evidence="2">
    <location>
        <position position="1"/>
    </location>
</feature>
<dbReference type="Proteomes" id="UP001341281">
    <property type="component" value="Chromosome 08"/>
</dbReference>
<dbReference type="AlphaFoldDB" id="A0AAQ3UG52"/>
<dbReference type="EMBL" id="CP144752">
    <property type="protein sequence ID" value="WVZ90698.1"/>
    <property type="molecule type" value="Genomic_DNA"/>
</dbReference>
<feature type="region of interest" description="Disordered" evidence="1">
    <location>
        <begin position="178"/>
        <end position="229"/>
    </location>
</feature>
<feature type="compositionally biased region" description="Basic and acidic residues" evidence="1">
    <location>
        <begin position="52"/>
        <end position="64"/>
    </location>
</feature>
<feature type="region of interest" description="Disordered" evidence="1">
    <location>
        <begin position="1"/>
        <end position="72"/>
    </location>
</feature>
<evidence type="ECO:0000256" key="1">
    <source>
        <dbReference type="SAM" id="MobiDB-lite"/>
    </source>
</evidence>
<keyword evidence="3" id="KW-1185">Reference proteome</keyword>
<evidence type="ECO:0000313" key="3">
    <source>
        <dbReference type="Proteomes" id="UP001341281"/>
    </source>
</evidence>
<feature type="compositionally biased region" description="Basic residues" evidence="1">
    <location>
        <begin position="84"/>
        <end position="102"/>
    </location>
</feature>
<evidence type="ECO:0000313" key="2">
    <source>
        <dbReference type="EMBL" id="WVZ90698.1"/>
    </source>
</evidence>
<feature type="compositionally biased region" description="Basic and acidic residues" evidence="1">
    <location>
        <begin position="18"/>
        <end position="43"/>
    </location>
</feature>
<feature type="compositionally biased region" description="Basic and acidic residues" evidence="1">
    <location>
        <begin position="193"/>
        <end position="217"/>
    </location>
</feature>
<name>A0AAQ3UG52_PASNO</name>
<gene>
    <name evidence="2" type="ORF">U9M48_036978</name>
</gene>
<accession>A0AAQ3UG52</accession>
<proteinExistence type="predicted"/>
<organism evidence="2 3">
    <name type="scientific">Paspalum notatum var. saurae</name>
    <dbReference type="NCBI Taxonomy" id="547442"/>
    <lineage>
        <taxon>Eukaryota</taxon>
        <taxon>Viridiplantae</taxon>
        <taxon>Streptophyta</taxon>
        <taxon>Embryophyta</taxon>
        <taxon>Tracheophyta</taxon>
        <taxon>Spermatophyta</taxon>
        <taxon>Magnoliopsida</taxon>
        <taxon>Liliopsida</taxon>
        <taxon>Poales</taxon>
        <taxon>Poaceae</taxon>
        <taxon>PACMAD clade</taxon>
        <taxon>Panicoideae</taxon>
        <taxon>Andropogonodae</taxon>
        <taxon>Paspaleae</taxon>
        <taxon>Paspalinae</taxon>
        <taxon>Paspalum</taxon>
    </lineage>
</organism>
<protein>
    <submittedName>
        <fullName evidence="2">Uncharacterized protein</fullName>
    </submittedName>
</protein>
<feature type="region of interest" description="Disordered" evidence="1">
    <location>
        <begin position="84"/>
        <end position="106"/>
    </location>
</feature>